<organism evidence="1 2">
    <name type="scientific">Paramecium primaurelia</name>
    <dbReference type="NCBI Taxonomy" id="5886"/>
    <lineage>
        <taxon>Eukaryota</taxon>
        <taxon>Sar</taxon>
        <taxon>Alveolata</taxon>
        <taxon>Ciliophora</taxon>
        <taxon>Intramacronucleata</taxon>
        <taxon>Oligohymenophorea</taxon>
        <taxon>Peniculida</taxon>
        <taxon>Parameciidae</taxon>
        <taxon>Paramecium</taxon>
    </lineage>
</organism>
<dbReference type="Proteomes" id="UP000688137">
    <property type="component" value="Unassembled WGS sequence"/>
</dbReference>
<dbReference type="AlphaFoldDB" id="A0A8S1P4A0"/>
<reference evidence="1" key="1">
    <citation type="submission" date="2021-01" db="EMBL/GenBank/DDBJ databases">
        <authorList>
            <consortium name="Genoscope - CEA"/>
            <person name="William W."/>
        </authorList>
    </citation>
    <scope>NUCLEOTIDE SEQUENCE</scope>
</reference>
<evidence type="ECO:0000313" key="2">
    <source>
        <dbReference type="Proteomes" id="UP000688137"/>
    </source>
</evidence>
<proteinExistence type="predicted"/>
<dbReference type="EMBL" id="CAJJDM010000108">
    <property type="protein sequence ID" value="CAD8097820.1"/>
    <property type="molecule type" value="Genomic_DNA"/>
</dbReference>
<sequence>MSLSNKILMLLYNNSEYWRFNNNKRRKYQFCSNLSCKIAILLRCQRFTTNIQCLQNLFTIERTQDYIIY</sequence>
<protein>
    <submittedName>
        <fullName evidence="1">Uncharacterized protein</fullName>
    </submittedName>
</protein>
<accession>A0A8S1P4A0</accession>
<name>A0A8S1P4A0_PARPR</name>
<keyword evidence="2" id="KW-1185">Reference proteome</keyword>
<evidence type="ECO:0000313" key="1">
    <source>
        <dbReference type="EMBL" id="CAD8097820.1"/>
    </source>
</evidence>
<gene>
    <name evidence="1" type="ORF">PPRIM_AZ9-3.1.T1050052</name>
</gene>
<comment type="caution">
    <text evidence="1">The sequence shown here is derived from an EMBL/GenBank/DDBJ whole genome shotgun (WGS) entry which is preliminary data.</text>
</comment>